<name>A0A239HTP8_EKHLU</name>
<evidence type="ECO:0000313" key="2">
    <source>
        <dbReference type="Proteomes" id="UP000198393"/>
    </source>
</evidence>
<keyword evidence="2" id="KW-1185">Reference proteome</keyword>
<protein>
    <submittedName>
        <fullName evidence="1">Uncharacterized protein</fullName>
    </submittedName>
</protein>
<sequence length="55" mass="6395">MRPVDNFAIEEFNSISLWSNTILFTIEKASITSNQCKYEDLSSSFHLNLMSFFNL</sequence>
<accession>A0A239HTP8</accession>
<reference evidence="1 2" key="1">
    <citation type="submission" date="2017-06" db="EMBL/GenBank/DDBJ databases">
        <authorList>
            <person name="Kim H.J."/>
            <person name="Triplett B.A."/>
        </authorList>
    </citation>
    <scope>NUCLEOTIDE SEQUENCE [LARGE SCALE GENOMIC DNA]</scope>
    <source>
        <strain evidence="1 2">DSM 19307</strain>
    </source>
</reference>
<dbReference type="EMBL" id="FZPD01000002">
    <property type="protein sequence ID" value="SNS84612.1"/>
    <property type="molecule type" value="Genomic_DNA"/>
</dbReference>
<dbReference type="AlphaFoldDB" id="A0A239HTP8"/>
<dbReference type="Proteomes" id="UP000198393">
    <property type="component" value="Unassembled WGS sequence"/>
</dbReference>
<gene>
    <name evidence="1" type="ORF">SAMN05421640_1494</name>
</gene>
<organism evidence="1 2">
    <name type="scientific">Ekhidna lutea</name>
    <dbReference type="NCBI Taxonomy" id="447679"/>
    <lineage>
        <taxon>Bacteria</taxon>
        <taxon>Pseudomonadati</taxon>
        <taxon>Bacteroidota</taxon>
        <taxon>Cytophagia</taxon>
        <taxon>Cytophagales</taxon>
        <taxon>Reichenbachiellaceae</taxon>
        <taxon>Ekhidna</taxon>
    </lineage>
</organism>
<proteinExistence type="predicted"/>
<evidence type="ECO:0000313" key="1">
    <source>
        <dbReference type="EMBL" id="SNS84612.1"/>
    </source>
</evidence>